<dbReference type="EMBL" id="JYIV01000018">
    <property type="protein sequence ID" value="KJL25011.1"/>
    <property type="molecule type" value="Genomic_DNA"/>
</dbReference>
<dbReference type="PATRIC" id="fig|82380.10.peg.832"/>
<keyword evidence="2" id="KW-0472">Membrane</keyword>
<reference evidence="3 4" key="1">
    <citation type="submission" date="2015-02" db="EMBL/GenBank/DDBJ databases">
        <title>Draft genome sequences of ten Microbacterium spp. with emphasis on heavy metal contaminated environments.</title>
        <authorList>
            <person name="Corretto E."/>
        </authorList>
    </citation>
    <scope>NUCLEOTIDE SEQUENCE [LARGE SCALE GENOMIC DNA]</scope>
    <source>
        <strain evidence="3 4">BEL163</strain>
    </source>
</reference>
<dbReference type="Proteomes" id="UP000033725">
    <property type="component" value="Unassembled WGS sequence"/>
</dbReference>
<accession>A0A0F0L0D3</accession>
<proteinExistence type="predicted"/>
<evidence type="ECO:0000313" key="4">
    <source>
        <dbReference type="Proteomes" id="UP000033725"/>
    </source>
</evidence>
<evidence type="ECO:0008006" key="5">
    <source>
        <dbReference type="Google" id="ProtNLM"/>
    </source>
</evidence>
<dbReference type="AlphaFoldDB" id="A0A0F0L0D3"/>
<gene>
    <name evidence="3" type="ORF">RN51_00831</name>
</gene>
<feature type="region of interest" description="Disordered" evidence="1">
    <location>
        <begin position="165"/>
        <end position="190"/>
    </location>
</feature>
<feature type="transmembrane region" description="Helical" evidence="2">
    <location>
        <begin position="24"/>
        <end position="47"/>
    </location>
</feature>
<name>A0A0F0L0D3_9MICO</name>
<protein>
    <recommendedName>
        <fullName evidence="5">DUF3515 domain-containing protein</fullName>
    </recommendedName>
</protein>
<evidence type="ECO:0000256" key="2">
    <source>
        <dbReference type="SAM" id="Phobius"/>
    </source>
</evidence>
<keyword evidence="2" id="KW-0812">Transmembrane</keyword>
<feature type="compositionally biased region" description="Polar residues" evidence="1">
    <location>
        <begin position="165"/>
        <end position="175"/>
    </location>
</feature>
<comment type="caution">
    <text evidence="3">The sequence shown here is derived from an EMBL/GenBank/DDBJ whole genome shotgun (WGS) entry which is preliminary data.</text>
</comment>
<evidence type="ECO:0000313" key="3">
    <source>
        <dbReference type="EMBL" id="KJL25011.1"/>
    </source>
</evidence>
<dbReference type="OrthoDB" id="4331648at2"/>
<dbReference type="Pfam" id="PF12028">
    <property type="entry name" value="DUF3515"/>
    <property type="match status" value="1"/>
</dbReference>
<organism evidence="3 4">
    <name type="scientific">Microbacterium oxydans</name>
    <dbReference type="NCBI Taxonomy" id="82380"/>
    <lineage>
        <taxon>Bacteria</taxon>
        <taxon>Bacillati</taxon>
        <taxon>Actinomycetota</taxon>
        <taxon>Actinomycetes</taxon>
        <taxon>Micrococcales</taxon>
        <taxon>Microbacteriaceae</taxon>
        <taxon>Microbacterium</taxon>
    </lineage>
</organism>
<dbReference type="InterPro" id="IPR021903">
    <property type="entry name" value="DUF3515"/>
</dbReference>
<dbReference type="RefSeq" id="WP_082066362.1">
    <property type="nucleotide sequence ID" value="NZ_JYIV01000018.1"/>
</dbReference>
<keyword evidence="2" id="KW-1133">Transmembrane helix</keyword>
<sequence length="190" mass="19390">MENTPLTPTPAEVSVNRRAVSRNLVFGAVALIGLLATLSGCASTVALKPATNANAPECADVTVRLPAAVGEFTGRTTDAQATAAWGDPTIVVFTCGLEPPAPTTLQCVTINSVDWIVDEQDSPYLRLTTYGRTPAAQAYVDTTKLSADAALQALAPAVQMLPKTSACSAPDTASSDGEDAPTTGGSGDLP</sequence>
<evidence type="ECO:0000256" key="1">
    <source>
        <dbReference type="SAM" id="MobiDB-lite"/>
    </source>
</evidence>
<dbReference type="GeneID" id="36299648"/>